<dbReference type="Gene3D" id="3.40.50.12780">
    <property type="entry name" value="N-terminal domain of ligase-like"/>
    <property type="match status" value="1"/>
</dbReference>
<feature type="domain" description="AMP-dependent synthetase/ligase" evidence="6">
    <location>
        <begin position="64"/>
        <end position="435"/>
    </location>
</feature>
<reference evidence="9" key="2">
    <citation type="journal article" date="2021" name="Genome Biol. Evol.">
        <title>Developing a high-quality reference genome for a parasitic bivalve with doubly uniparental inheritance (Bivalvia: Unionida).</title>
        <authorList>
            <person name="Smith C.H."/>
        </authorList>
    </citation>
    <scope>NUCLEOTIDE SEQUENCE</scope>
    <source>
        <strain evidence="9">CHS0354</strain>
        <tissue evidence="9">Mantle</tissue>
    </source>
</reference>
<evidence type="ECO:0000313" key="10">
    <source>
        <dbReference type="Proteomes" id="UP001195483"/>
    </source>
</evidence>
<dbReference type="PROSITE" id="PS00455">
    <property type="entry name" value="AMP_BINDING"/>
    <property type="match status" value="1"/>
</dbReference>
<feature type="domain" description="Acetyl-coenzyme A synthetase N-terminal" evidence="8">
    <location>
        <begin position="3"/>
        <end position="57"/>
    </location>
</feature>
<dbReference type="SUPFAM" id="SSF56801">
    <property type="entry name" value="Acetyl-CoA synthetase-like"/>
    <property type="match status" value="1"/>
</dbReference>
<evidence type="ECO:0000259" key="6">
    <source>
        <dbReference type="Pfam" id="PF00501"/>
    </source>
</evidence>
<dbReference type="InterPro" id="IPR032387">
    <property type="entry name" value="ACAS_N"/>
</dbReference>
<dbReference type="GO" id="GO:0003987">
    <property type="term" value="F:acetate-CoA ligase activity"/>
    <property type="evidence" value="ECO:0007669"/>
    <property type="project" value="UniProtKB-EC"/>
</dbReference>
<evidence type="ECO:0000256" key="3">
    <source>
        <dbReference type="ARBA" id="ARBA00040004"/>
    </source>
</evidence>
<name>A0AAE0T6S9_9BIVA</name>
<dbReference type="InterPro" id="IPR020845">
    <property type="entry name" value="AMP-binding_CS"/>
</dbReference>
<dbReference type="EC" id="6.2.1.1" evidence="2"/>
<proteinExistence type="inferred from homology"/>
<dbReference type="PANTHER" id="PTHR43347">
    <property type="entry name" value="ACYL-COA SYNTHETASE"/>
    <property type="match status" value="1"/>
</dbReference>
<evidence type="ECO:0000259" key="8">
    <source>
        <dbReference type="Pfam" id="PF16177"/>
    </source>
</evidence>
<dbReference type="Pfam" id="PF13193">
    <property type="entry name" value="AMP-binding_C"/>
    <property type="match status" value="1"/>
</dbReference>
<dbReference type="Gene3D" id="3.30.300.30">
    <property type="match status" value="1"/>
</dbReference>
<evidence type="ECO:0000313" key="9">
    <source>
        <dbReference type="EMBL" id="KAK3604238.1"/>
    </source>
</evidence>
<evidence type="ECO:0000256" key="5">
    <source>
        <dbReference type="ARBA" id="ARBA00047935"/>
    </source>
</evidence>
<dbReference type="FunFam" id="3.30.300.30:FF:000017">
    <property type="entry name" value="Acyl-CoA synthetase short-chain family member 3"/>
    <property type="match status" value="1"/>
</dbReference>
<dbReference type="InterPro" id="IPR025110">
    <property type="entry name" value="AMP-bd_C"/>
</dbReference>
<evidence type="ECO:0000259" key="7">
    <source>
        <dbReference type="Pfam" id="PF13193"/>
    </source>
</evidence>
<dbReference type="Proteomes" id="UP001195483">
    <property type="component" value="Unassembled WGS sequence"/>
</dbReference>
<protein>
    <recommendedName>
        <fullName evidence="3">Acyl-CoA synthetase short-chain family member 3, mitochondrial</fullName>
        <ecNumber evidence="2">6.2.1.1</ecNumber>
    </recommendedName>
    <alternativeName>
        <fullName evidence="4">Acetate--CoA ligase 3</fullName>
    </alternativeName>
</protein>
<organism evidence="9 10">
    <name type="scientific">Potamilus streckersoni</name>
    <dbReference type="NCBI Taxonomy" id="2493646"/>
    <lineage>
        <taxon>Eukaryota</taxon>
        <taxon>Metazoa</taxon>
        <taxon>Spiralia</taxon>
        <taxon>Lophotrochozoa</taxon>
        <taxon>Mollusca</taxon>
        <taxon>Bivalvia</taxon>
        <taxon>Autobranchia</taxon>
        <taxon>Heteroconchia</taxon>
        <taxon>Palaeoheterodonta</taxon>
        <taxon>Unionida</taxon>
        <taxon>Unionoidea</taxon>
        <taxon>Unionidae</taxon>
        <taxon>Ambleminae</taxon>
        <taxon>Lampsilini</taxon>
        <taxon>Potamilus</taxon>
    </lineage>
</organism>
<dbReference type="InterPro" id="IPR042099">
    <property type="entry name" value="ANL_N_sf"/>
</dbReference>
<dbReference type="AlphaFoldDB" id="A0AAE0T6S9"/>
<reference evidence="9" key="1">
    <citation type="journal article" date="2021" name="Genome Biol. Evol.">
        <title>A High-Quality Reference Genome for a Parasitic Bivalve with Doubly Uniparental Inheritance (Bivalvia: Unionida).</title>
        <authorList>
            <person name="Smith C.H."/>
        </authorList>
    </citation>
    <scope>NUCLEOTIDE SEQUENCE</scope>
    <source>
        <strain evidence="9">CHS0354</strain>
    </source>
</reference>
<comment type="caution">
    <text evidence="9">The sequence shown here is derived from an EMBL/GenBank/DDBJ whole genome shotgun (WGS) entry which is preliminary data.</text>
</comment>
<dbReference type="GO" id="GO:0050218">
    <property type="term" value="F:propionate-CoA ligase activity"/>
    <property type="evidence" value="ECO:0007669"/>
    <property type="project" value="TreeGrafter"/>
</dbReference>
<evidence type="ECO:0000256" key="2">
    <source>
        <dbReference type="ARBA" id="ARBA00013275"/>
    </source>
</evidence>
<gene>
    <name evidence="9" type="ORF">CHS0354_002046</name>
</gene>
<dbReference type="PANTHER" id="PTHR43347:SF3">
    <property type="entry name" value="ACYL-COA SYNTHETASE SHORT-CHAIN FAMILY MEMBER 3, MITOCHONDRIAL"/>
    <property type="match status" value="1"/>
</dbReference>
<dbReference type="EMBL" id="JAEAOA010000186">
    <property type="protein sequence ID" value="KAK3604238.1"/>
    <property type="molecule type" value="Genomic_DNA"/>
</dbReference>
<dbReference type="InterPro" id="IPR045851">
    <property type="entry name" value="AMP-bd_C_sf"/>
</dbReference>
<keyword evidence="10" id="KW-1185">Reference proteome</keyword>
<evidence type="ECO:0000256" key="4">
    <source>
        <dbReference type="ARBA" id="ARBA00042755"/>
    </source>
</evidence>
<dbReference type="Pfam" id="PF00501">
    <property type="entry name" value="AMP-binding"/>
    <property type="match status" value="1"/>
</dbReference>
<comment type="catalytic activity">
    <reaction evidence="5">
        <text>butanoate + ATP + CoA = butanoyl-CoA + AMP + diphosphate</text>
        <dbReference type="Rhea" id="RHEA:46172"/>
        <dbReference type="ChEBI" id="CHEBI:17968"/>
        <dbReference type="ChEBI" id="CHEBI:30616"/>
        <dbReference type="ChEBI" id="CHEBI:33019"/>
        <dbReference type="ChEBI" id="CHEBI:57287"/>
        <dbReference type="ChEBI" id="CHEBI:57371"/>
        <dbReference type="ChEBI" id="CHEBI:456215"/>
    </reaction>
    <physiologicalReaction direction="left-to-right" evidence="5">
        <dbReference type="Rhea" id="RHEA:46173"/>
    </physiologicalReaction>
</comment>
<accession>A0AAE0T6S9</accession>
<evidence type="ECO:0000256" key="1">
    <source>
        <dbReference type="ARBA" id="ARBA00006432"/>
    </source>
</evidence>
<reference evidence="9" key="3">
    <citation type="submission" date="2023-05" db="EMBL/GenBank/DDBJ databases">
        <authorList>
            <person name="Smith C.H."/>
        </authorList>
    </citation>
    <scope>NUCLEOTIDE SEQUENCE</scope>
    <source>
        <strain evidence="9">CHS0354</strain>
        <tissue evidence="9">Mantle</tissue>
    </source>
</reference>
<dbReference type="InterPro" id="IPR000873">
    <property type="entry name" value="AMP-dep_synth/lig_dom"/>
</dbReference>
<comment type="similarity">
    <text evidence="1">Belongs to the ATP-dependent AMP-binding enzyme family.</text>
</comment>
<feature type="domain" description="AMP-binding enzyme C-terminal" evidence="7">
    <location>
        <begin position="500"/>
        <end position="579"/>
    </location>
</feature>
<sequence length="639" mass="71608">MNYQTYYQESIDNPESFWKKQADKLKWYRNPSETLTKSADKPYTWFKDGVLNTCYLCLDRHVEEGNGTRTALIYDSPVTSVKKHYSYEEMRNETAKTAGMLKNLGISKGDRVIIYMPMIPEAIIAMLACARLGAVHSVVFGGFAPHELQVRIDDAHPKVLLTATCGIEFTKVIPYLPMVETAVKDSKYPPAHVIVFDREQYPITTLPSYARRWQDELMKAGSAPCTEVTGNDPLYILYTSGTTGKPKGVVRENGGHAVALNFSMEYTYDCRPGEVFWAASDIGWVVGHSYIVYAPLLRGCTTICYEGKPIKTPDAGAFWRVINEYAVNHFFTAPTAFRAIKKEDPEAQLLKKYDISCLKRIYVAGERMDPPTYQWLTDISRKPVLDHWWQTETGWSIVANPIAVDKKPIKTGSSSLPMMKGTDVPAGKSGNIVIRLPMPPGCLNTLWNNYEGFYKSYLETYAGYYLTGDGGYIDTDGYVFIMGRIDDVINVSGHRLSTGEMEEIIGSHPAIAECAVVGIEDELKGQVPVGFFVVKDGADKSEEDIEKELVALIRDQIGAVAVFKKASKVKRLPKTRSGKILRKTIRRLADERDVPVPPTIDDPLILDELREVMPTDIAELSKVLLVRLGRQETKKTARA</sequence>
<dbReference type="Pfam" id="PF16177">
    <property type="entry name" value="ACAS_N"/>
    <property type="match status" value="1"/>
</dbReference>